<keyword evidence="10" id="KW-1185">Reference proteome</keyword>
<keyword evidence="4" id="KW-0319">Glycerol metabolism</keyword>
<dbReference type="GO" id="GO:0046168">
    <property type="term" value="P:glycerol-3-phosphate catabolic process"/>
    <property type="evidence" value="ECO:0007669"/>
    <property type="project" value="TreeGrafter"/>
</dbReference>
<dbReference type="PRINTS" id="PR01001">
    <property type="entry name" value="FADG3PDH"/>
</dbReference>
<dbReference type="Gene3D" id="1.10.8.870">
    <property type="entry name" value="Alpha-glycerophosphate oxidase, cap domain"/>
    <property type="match status" value="1"/>
</dbReference>
<reference evidence="9 10" key="1">
    <citation type="submission" date="2012-06" db="EMBL/GenBank/DDBJ databases">
        <title>The complete chromosome of genome of Turneriella parva DSM 21527.</title>
        <authorList>
            <consortium name="US DOE Joint Genome Institute (JGI-PGF)"/>
            <person name="Lucas S."/>
            <person name="Han J."/>
            <person name="Lapidus A."/>
            <person name="Bruce D."/>
            <person name="Goodwin L."/>
            <person name="Pitluck S."/>
            <person name="Peters L."/>
            <person name="Kyrpides N."/>
            <person name="Mavromatis K."/>
            <person name="Ivanova N."/>
            <person name="Mikhailova N."/>
            <person name="Chertkov O."/>
            <person name="Detter J.C."/>
            <person name="Tapia R."/>
            <person name="Han C."/>
            <person name="Land M."/>
            <person name="Hauser L."/>
            <person name="Markowitz V."/>
            <person name="Cheng J.-F."/>
            <person name="Hugenholtz P."/>
            <person name="Woyke T."/>
            <person name="Wu D."/>
            <person name="Gronow S."/>
            <person name="Wellnitz S."/>
            <person name="Brambilla E."/>
            <person name="Klenk H.-P."/>
            <person name="Eisen J.A."/>
        </authorList>
    </citation>
    <scope>NUCLEOTIDE SEQUENCE [LARGE SCALE GENOMIC DNA]</scope>
    <source>
        <strain evidence="10">ATCC BAA-1111 / DSM 21527 / NCTC 11395 / H</strain>
    </source>
</reference>
<evidence type="ECO:0000256" key="5">
    <source>
        <dbReference type="ARBA" id="ARBA00022827"/>
    </source>
</evidence>
<dbReference type="RefSeq" id="WP_014801387.1">
    <property type="nucleotide sequence ID" value="NC_018020.1"/>
</dbReference>
<dbReference type="SUPFAM" id="SSF54373">
    <property type="entry name" value="FAD-linked reductases, C-terminal domain"/>
    <property type="match status" value="1"/>
</dbReference>
<evidence type="ECO:0000259" key="8">
    <source>
        <dbReference type="Pfam" id="PF16901"/>
    </source>
</evidence>
<keyword evidence="5" id="KW-0274">FAD</keyword>
<dbReference type="PANTHER" id="PTHR11985">
    <property type="entry name" value="GLYCEROL-3-PHOSPHATE DEHYDROGENASE"/>
    <property type="match status" value="1"/>
</dbReference>
<accession>I4B0Q9</accession>
<feature type="domain" description="Alpha-glycerophosphate oxidase C-terminal" evidence="8">
    <location>
        <begin position="409"/>
        <end position="534"/>
    </location>
</feature>
<comment type="cofactor">
    <cofactor evidence="1">
        <name>FAD</name>
        <dbReference type="ChEBI" id="CHEBI:57692"/>
    </cofactor>
</comment>
<dbReference type="OrthoDB" id="9801699at2"/>
<feature type="domain" description="FAD dependent oxidoreductase" evidence="7">
    <location>
        <begin position="14"/>
        <end position="385"/>
    </location>
</feature>
<dbReference type="Pfam" id="PF16901">
    <property type="entry name" value="DAO_C"/>
    <property type="match status" value="1"/>
</dbReference>
<dbReference type="InterPro" id="IPR038299">
    <property type="entry name" value="DAO_C_sf"/>
</dbReference>
<keyword evidence="3" id="KW-0285">Flavoprotein</keyword>
<dbReference type="STRING" id="869212.Turpa_0204"/>
<dbReference type="SUPFAM" id="SSF51905">
    <property type="entry name" value="FAD/NAD(P)-binding domain"/>
    <property type="match status" value="1"/>
</dbReference>
<keyword evidence="6" id="KW-0560">Oxidoreductase</keyword>
<evidence type="ECO:0000256" key="1">
    <source>
        <dbReference type="ARBA" id="ARBA00001974"/>
    </source>
</evidence>
<dbReference type="EMBL" id="CP002959">
    <property type="protein sequence ID" value="AFM10866.1"/>
    <property type="molecule type" value="Genomic_DNA"/>
</dbReference>
<evidence type="ECO:0000256" key="6">
    <source>
        <dbReference type="ARBA" id="ARBA00023002"/>
    </source>
</evidence>
<proteinExistence type="inferred from homology"/>
<evidence type="ECO:0000256" key="4">
    <source>
        <dbReference type="ARBA" id="ARBA00022798"/>
    </source>
</evidence>
<gene>
    <name evidence="9" type="ordered locus">Turpa_0204</name>
</gene>
<dbReference type="Pfam" id="PF01266">
    <property type="entry name" value="DAO"/>
    <property type="match status" value="1"/>
</dbReference>
<dbReference type="HOGENOM" id="CLU_015740_5_0_12"/>
<evidence type="ECO:0000313" key="10">
    <source>
        <dbReference type="Proteomes" id="UP000006048"/>
    </source>
</evidence>
<dbReference type="Proteomes" id="UP000006048">
    <property type="component" value="Chromosome"/>
</dbReference>
<dbReference type="PATRIC" id="fig|869212.3.peg.162"/>
<dbReference type="InterPro" id="IPR031656">
    <property type="entry name" value="DAO_C"/>
</dbReference>
<name>I4B0Q9_TURPD</name>
<dbReference type="PANTHER" id="PTHR11985:SF35">
    <property type="entry name" value="ANAEROBIC GLYCEROL-3-PHOSPHATE DEHYDROGENASE SUBUNIT A"/>
    <property type="match status" value="1"/>
</dbReference>
<dbReference type="GO" id="GO:0004368">
    <property type="term" value="F:glycerol-3-phosphate dehydrogenase (quinone) activity"/>
    <property type="evidence" value="ECO:0007669"/>
    <property type="project" value="InterPro"/>
</dbReference>
<evidence type="ECO:0000259" key="7">
    <source>
        <dbReference type="Pfam" id="PF01266"/>
    </source>
</evidence>
<dbReference type="Gene3D" id="3.30.9.10">
    <property type="entry name" value="D-Amino Acid Oxidase, subunit A, domain 2"/>
    <property type="match status" value="1"/>
</dbReference>
<dbReference type="AlphaFoldDB" id="I4B0Q9"/>
<dbReference type="Gene3D" id="3.50.50.60">
    <property type="entry name" value="FAD/NAD(P)-binding domain"/>
    <property type="match status" value="1"/>
</dbReference>
<dbReference type="InterPro" id="IPR000447">
    <property type="entry name" value="G3P_DH_FAD-dep"/>
</dbReference>
<organism evidence="9 10">
    <name type="scientific">Turneriella parva (strain ATCC BAA-1111 / DSM 21527 / NCTC 11395 / H)</name>
    <name type="common">Leptospira parva</name>
    <dbReference type="NCBI Taxonomy" id="869212"/>
    <lineage>
        <taxon>Bacteria</taxon>
        <taxon>Pseudomonadati</taxon>
        <taxon>Spirochaetota</taxon>
        <taxon>Spirochaetia</taxon>
        <taxon>Leptospirales</taxon>
        <taxon>Leptospiraceae</taxon>
        <taxon>Turneriella</taxon>
    </lineage>
</organism>
<dbReference type="InterPro" id="IPR006076">
    <property type="entry name" value="FAD-dep_OxRdtase"/>
</dbReference>
<comment type="similarity">
    <text evidence="2">Belongs to the FAD-dependent glycerol-3-phosphate dehydrogenase family.</text>
</comment>
<dbReference type="GO" id="GO:0006071">
    <property type="term" value="P:glycerol metabolic process"/>
    <property type="evidence" value="ECO:0007669"/>
    <property type="project" value="UniProtKB-KW"/>
</dbReference>
<evidence type="ECO:0000256" key="3">
    <source>
        <dbReference type="ARBA" id="ARBA00022630"/>
    </source>
</evidence>
<dbReference type="InterPro" id="IPR036188">
    <property type="entry name" value="FAD/NAD-bd_sf"/>
</dbReference>
<evidence type="ECO:0000313" key="9">
    <source>
        <dbReference type="EMBL" id="AFM10866.1"/>
    </source>
</evidence>
<protein>
    <submittedName>
        <fullName evidence="9">FAD dependent oxidoreductase</fullName>
    </submittedName>
</protein>
<dbReference type="KEGG" id="tpx:Turpa_0204"/>
<evidence type="ECO:0000256" key="2">
    <source>
        <dbReference type="ARBA" id="ARBA00007330"/>
    </source>
</evidence>
<sequence>MKRDLQRFQNQVFDVLVLGGGVSGASIAWDAVLRGFSVALIERADFGHATSASTSKLIHGGLRYLAQGDIPVVRESLRERRYLEINMPHQVFPMPFLMPFYDFTPTPRWMLGIGLTLYDALAWDRNYIDDPDKHLDGKRWLTREKALQIEPGLNPNGLRGAYHYYDALNRHPNRSNLEYVLSAAERGAQVANYVGCSDFIVEETASGKKVSGVIAEDRISGKQFPIRSRVTINATGPWGDMVLAKLHRNPEHKLVRSKGIHLLFPRFHKNATIGIETRDKHHIFLIPWGKYSLLGTTDTEYKGDPDDLSVTRDDAETFLKQYNDYFPQKKVLGDVVNSYAGLRPLVAESSVTSTYKASRRHEIVYHKKTENVDGLVSVFGGKWTTSRALAEQTIDLVERKFGFPRRRSVSHKTPVVGGAVGSRLATFIAEAHARWDKVFAPQLIEHLIEIYGALYERVLDYVIKDKSLLRPIENEYPFIFAEICYAVDHEMALTLSDFMKRRCGLGNMGYVSDSALAAVASLMGDLLRWDSTRRREEIAEFKKSRSIIG</sequence>